<sequence>MWFLIKGSVFFAMGLVVLSYFSTNPNPVTAGEKTFQVSDAINAATEAYSYLSAICVEKPDVCQKGSETLTALGFRAKEGARVAFQFLDSQLSEDKAPDQVAKSVESTGAPTVVDVPRGARQPLPQRVANNQTLRGDDFISTGSVPVPLARPIH</sequence>
<protein>
    <recommendedName>
        <fullName evidence="3">DUF5330 domain-containing protein</fullName>
    </recommendedName>
</protein>
<proteinExistence type="predicted"/>
<gene>
    <name evidence="1" type="ORF">FNA46_15345</name>
</gene>
<comment type="caution">
    <text evidence="1">The sequence shown here is derived from an EMBL/GenBank/DDBJ whole genome shotgun (WGS) entry which is preliminary data.</text>
</comment>
<organism evidence="1 2">
    <name type="scientific">Rhizobium straminoryzae</name>
    <dbReference type="NCBI Taxonomy" id="1387186"/>
    <lineage>
        <taxon>Bacteria</taxon>
        <taxon>Pseudomonadati</taxon>
        <taxon>Pseudomonadota</taxon>
        <taxon>Alphaproteobacteria</taxon>
        <taxon>Hyphomicrobiales</taxon>
        <taxon>Rhizobiaceae</taxon>
        <taxon>Rhizobium/Agrobacterium group</taxon>
        <taxon>Rhizobium</taxon>
    </lineage>
</organism>
<dbReference type="Pfam" id="PF17264">
    <property type="entry name" value="DUF5330"/>
    <property type="match status" value="1"/>
</dbReference>
<dbReference type="Proteomes" id="UP000316801">
    <property type="component" value="Unassembled WGS sequence"/>
</dbReference>
<dbReference type="InterPro" id="IPR035220">
    <property type="entry name" value="DUF5330"/>
</dbReference>
<dbReference type="RefSeq" id="WP_143126086.1">
    <property type="nucleotide sequence ID" value="NZ_VJMG01000043.1"/>
</dbReference>
<evidence type="ECO:0000313" key="1">
    <source>
        <dbReference type="EMBL" id="TRL37481.1"/>
    </source>
</evidence>
<evidence type="ECO:0008006" key="3">
    <source>
        <dbReference type="Google" id="ProtNLM"/>
    </source>
</evidence>
<accession>A0A549T6J2</accession>
<name>A0A549T6J2_9HYPH</name>
<keyword evidence="2" id="KW-1185">Reference proteome</keyword>
<dbReference type="EMBL" id="VJMG01000043">
    <property type="protein sequence ID" value="TRL37481.1"/>
    <property type="molecule type" value="Genomic_DNA"/>
</dbReference>
<dbReference type="AlphaFoldDB" id="A0A549T6J2"/>
<evidence type="ECO:0000313" key="2">
    <source>
        <dbReference type="Proteomes" id="UP000316801"/>
    </source>
</evidence>
<reference evidence="1 2" key="1">
    <citation type="submission" date="2019-07" db="EMBL/GenBank/DDBJ databases">
        <title>Ln-dependent methylotrophs.</title>
        <authorList>
            <person name="Tani A."/>
        </authorList>
    </citation>
    <scope>NUCLEOTIDE SEQUENCE [LARGE SCALE GENOMIC DNA]</scope>
    <source>
        <strain evidence="1 2">SM12</strain>
    </source>
</reference>